<feature type="region of interest" description="Disordered" evidence="1">
    <location>
        <begin position="251"/>
        <end position="291"/>
    </location>
</feature>
<evidence type="ECO:0000256" key="1">
    <source>
        <dbReference type="SAM" id="MobiDB-lite"/>
    </source>
</evidence>
<proteinExistence type="predicted"/>
<dbReference type="Proteomes" id="UP001341840">
    <property type="component" value="Unassembled WGS sequence"/>
</dbReference>
<reference evidence="2 3" key="1">
    <citation type="journal article" date="2023" name="Plants (Basel)">
        <title>Bridging the Gap: Combining Genomics and Transcriptomics Approaches to Understand Stylosanthes scabra, an Orphan Legume from the Brazilian Caatinga.</title>
        <authorList>
            <person name="Ferreira-Neto J.R.C."/>
            <person name="da Silva M.D."/>
            <person name="Binneck E."/>
            <person name="de Melo N.F."/>
            <person name="da Silva R.H."/>
            <person name="de Melo A.L.T.M."/>
            <person name="Pandolfi V."/>
            <person name="Bustamante F.O."/>
            <person name="Brasileiro-Vidal A.C."/>
            <person name="Benko-Iseppon A.M."/>
        </authorList>
    </citation>
    <scope>NUCLEOTIDE SEQUENCE [LARGE SCALE GENOMIC DNA]</scope>
    <source>
        <tissue evidence="2">Leaves</tissue>
    </source>
</reference>
<organism evidence="2 3">
    <name type="scientific">Stylosanthes scabra</name>
    <dbReference type="NCBI Taxonomy" id="79078"/>
    <lineage>
        <taxon>Eukaryota</taxon>
        <taxon>Viridiplantae</taxon>
        <taxon>Streptophyta</taxon>
        <taxon>Embryophyta</taxon>
        <taxon>Tracheophyta</taxon>
        <taxon>Spermatophyta</taxon>
        <taxon>Magnoliopsida</taxon>
        <taxon>eudicotyledons</taxon>
        <taxon>Gunneridae</taxon>
        <taxon>Pentapetalae</taxon>
        <taxon>rosids</taxon>
        <taxon>fabids</taxon>
        <taxon>Fabales</taxon>
        <taxon>Fabaceae</taxon>
        <taxon>Papilionoideae</taxon>
        <taxon>50 kb inversion clade</taxon>
        <taxon>dalbergioids sensu lato</taxon>
        <taxon>Dalbergieae</taxon>
        <taxon>Pterocarpus clade</taxon>
        <taxon>Stylosanthes</taxon>
    </lineage>
</organism>
<evidence type="ECO:0000313" key="3">
    <source>
        <dbReference type="Proteomes" id="UP001341840"/>
    </source>
</evidence>
<feature type="compositionally biased region" description="Basic and acidic residues" evidence="1">
    <location>
        <begin position="1"/>
        <end position="10"/>
    </location>
</feature>
<feature type="region of interest" description="Disordered" evidence="1">
    <location>
        <begin position="126"/>
        <end position="153"/>
    </location>
</feature>
<sequence length="291" mass="32800">MALARPHDLKMPNSQPLDQSRRRAPLMARQHASRIHVMALARPRSELSHIRPKLPSCMARSRPPLGVSAQPARPRDVLGASAPWHLVLSERLLEGLRAHALLMARPCKPINKRFWASNAWRARDGPQEEINGCKGEREARTPPTWKSPRLAGLPTSLPTTSPKFVLRLNKLLVLAIAADAVETHPKARGSIQAPIEEPPKDIKGKKTARISVKPLRKRFSQRIIALGGPYRPKPKKVEVIDLISDDEAEEKGKEAAMEQPILLQTKRNQKRKRKILSMRKKKKKKKTLKRA</sequence>
<evidence type="ECO:0008006" key="4">
    <source>
        <dbReference type="Google" id="ProtNLM"/>
    </source>
</evidence>
<keyword evidence="3" id="KW-1185">Reference proteome</keyword>
<gene>
    <name evidence="2" type="ORF">PIB30_048229</name>
</gene>
<comment type="caution">
    <text evidence="2">The sequence shown here is derived from an EMBL/GenBank/DDBJ whole genome shotgun (WGS) entry which is preliminary data.</text>
</comment>
<dbReference type="EMBL" id="JASCZI010151349">
    <property type="protein sequence ID" value="MED6172243.1"/>
    <property type="molecule type" value="Genomic_DNA"/>
</dbReference>
<protein>
    <recommendedName>
        <fullName evidence="4">Mitochondrial mRNA-processing protein COX24 C-terminal domain-containing protein</fullName>
    </recommendedName>
</protein>
<accession>A0ABU6VHZ6</accession>
<feature type="region of interest" description="Disordered" evidence="1">
    <location>
        <begin position="1"/>
        <end position="25"/>
    </location>
</feature>
<evidence type="ECO:0000313" key="2">
    <source>
        <dbReference type="EMBL" id="MED6172243.1"/>
    </source>
</evidence>
<feature type="compositionally biased region" description="Basic residues" evidence="1">
    <location>
        <begin position="267"/>
        <end position="291"/>
    </location>
</feature>
<name>A0ABU6VHZ6_9FABA</name>